<dbReference type="Gene3D" id="1.10.3720.10">
    <property type="entry name" value="MetI-like"/>
    <property type="match status" value="1"/>
</dbReference>
<evidence type="ECO:0000256" key="1">
    <source>
        <dbReference type="ARBA" id="ARBA00004651"/>
    </source>
</evidence>
<organism evidence="9 10">
    <name type="scientific">Bifidobacterium bohemicum DSM 22767</name>
    <dbReference type="NCBI Taxonomy" id="1437606"/>
    <lineage>
        <taxon>Bacteria</taxon>
        <taxon>Bacillati</taxon>
        <taxon>Actinomycetota</taxon>
        <taxon>Actinomycetes</taxon>
        <taxon>Bifidobacteriales</taxon>
        <taxon>Bifidobacteriaceae</taxon>
        <taxon>Bifidobacterium</taxon>
    </lineage>
</organism>
<feature type="transmembrane region" description="Helical" evidence="7">
    <location>
        <begin position="289"/>
        <end position="306"/>
    </location>
</feature>
<evidence type="ECO:0000256" key="7">
    <source>
        <dbReference type="RuleBase" id="RU363032"/>
    </source>
</evidence>
<dbReference type="InterPro" id="IPR045621">
    <property type="entry name" value="BPD_transp_1_N"/>
</dbReference>
<dbReference type="Pfam" id="PF00528">
    <property type="entry name" value="BPD_transp_1"/>
    <property type="match status" value="1"/>
</dbReference>
<keyword evidence="5 7" id="KW-1133">Transmembrane helix</keyword>
<dbReference type="GO" id="GO:0071916">
    <property type="term" value="F:dipeptide transmembrane transporter activity"/>
    <property type="evidence" value="ECO:0007669"/>
    <property type="project" value="TreeGrafter"/>
</dbReference>
<accession>A0A086ZK44</accession>
<keyword evidence="4 7" id="KW-0812">Transmembrane</keyword>
<evidence type="ECO:0000313" key="10">
    <source>
        <dbReference type="Proteomes" id="UP000029096"/>
    </source>
</evidence>
<dbReference type="PANTHER" id="PTHR43163:SF6">
    <property type="entry name" value="DIPEPTIDE TRANSPORT SYSTEM PERMEASE PROTEIN DPPB-RELATED"/>
    <property type="match status" value="1"/>
</dbReference>
<dbReference type="PANTHER" id="PTHR43163">
    <property type="entry name" value="DIPEPTIDE TRANSPORT SYSTEM PERMEASE PROTEIN DPPB-RELATED"/>
    <property type="match status" value="1"/>
</dbReference>
<feature type="transmembrane region" description="Helical" evidence="7">
    <location>
        <begin position="174"/>
        <end position="194"/>
    </location>
</feature>
<dbReference type="OrthoDB" id="9778910at2"/>
<dbReference type="SUPFAM" id="SSF161098">
    <property type="entry name" value="MetI-like"/>
    <property type="match status" value="1"/>
</dbReference>
<dbReference type="GO" id="GO:0005886">
    <property type="term" value="C:plasma membrane"/>
    <property type="evidence" value="ECO:0007669"/>
    <property type="project" value="UniProtKB-SubCell"/>
</dbReference>
<comment type="subcellular location">
    <subcellularLocation>
        <location evidence="1 7">Cell membrane</location>
        <topology evidence="1 7">Multi-pass membrane protein</topology>
    </subcellularLocation>
</comment>
<reference evidence="9 10" key="1">
    <citation type="submission" date="2014-03" db="EMBL/GenBank/DDBJ databases">
        <title>Genomics of Bifidobacteria.</title>
        <authorList>
            <person name="Ventura M."/>
            <person name="Milani C."/>
            <person name="Lugli G.A."/>
        </authorList>
    </citation>
    <scope>NUCLEOTIDE SEQUENCE [LARGE SCALE GENOMIC DNA]</scope>
    <source>
        <strain evidence="9 10">DSM 22767</strain>
    </source>
</reference>
<dbReference type="Pfam" id="PF19300">
    <property type="entry name" value="BPD_transp_1_N"/>
    <property type="match status" value="1"/>
</dbReference>
<gene>
    <name evidence="9" type="ORF">BBOH_0368</name>
</gene>
<feature type="transmembrane region" description="Helical" evidence="7">
    <location>
        <begin position="96"/>
        <end position="121"/>
    </location>
</feature>
<proteinExistence type="inferred from homology"/>
<keyword evidence="3" id="KW-1003">Cell membrane</keyword>
<protein>
    <submittedName>
        <fullName evidence="9">ABC transporter, permease protein</fullName>
    </submittedName>
</protein>
<dbReference type="InterPro" id="IPR000515">
    <property type="entry name" value="MetI-like"/>
</dbReference>
<dbReference type="AlphaFoldDB" id="A0A086ZK44"/>
<dbReference type="eggNOG" id="COG0601">
    <property type="taxonomic scope" value="Bacteria"/>
</dbReference>
<feature type="domain" description="ABC transmembrane type-1" evidence="8">
    <location>
        <begin position="94"/>
        <end position="307"/>
    </location>
</feature>
<keyword evidence="10" id="KW-1185">Reference proteome</keyword>
<feature type="transmembrane region" description="Helical" evidence="7">
    <location>
        <begin position="133"/>
        <end position="154"/>
    </location>
</feature>
<feature type="transmembrane region" description="Helical" evidence="7">
    <location>
        <begin position="245"/>
        <end position="269"/>
    </location>
</feature>
<keyword evidence="2 7" id="KW-0813">Transport</keyword>
<comment type="caution">
    <text evidence="9">The sequence shown here is derived from an EMBL/GenBank/DDBJ whole genome shotgun (WGS) entry which is preliminary data.</text>
</comment>
<keyword evidence="6 7" id="KW-0472">Membrane</keyword>
<comment type="similarity">
    <text evidence="7">Belongs to the binding-protein-dependent transport system permease family.</text>
</comment>
<dbReference type="InterPro" id="IPR035906">
    <property type="entry name" value="MetI-like_sf"/>
</dbReference>
<sequence length="322" mass="33924">MRFLIRRLVSFAVALLGLSVVIFAALRILPGDVAVVMAGLNSPPGRVAQLRAEMGLNRPLPQQYIDWMAGLLTGDYGKSMLTGQSVTSMVVERASITFPLIIFGLLIASAVGLGLGVAASLATGNGVRTFFRVFGIVGGSIPALWGGLLLVLLFARGVGLIGLFPSQGFPQEGWGSPGAAFASLVLPALTVGLIDGASLMRYTRSALADVMHNGCMIEAMACGYTRAQALIHVGLRVIVPQLVSVAGLMFANMVTGVMVIENLFALPGVGSGLIADLGDRDLIAVQSELFMLAAFFLLVGLFVDVLHRVLDPRLRRSSEGRM</sequence>
<evidence type="ECO:0000256" key="3">
    <source>
        <dbReference type="ARBA" id="ARBA00022475"/>
    </source>
</evidence>
<evidence type="ECO:0000256" key="2">
    <source>
        <dbReference type="ARBA" id="ARBA00022448"/>
    </source>
</evidence>
<dbReference type="EMBL" id="JGYP01000001">
    <property type="protein sequence ID" value="KFI46894.1"/>
    <property type="molecule type" value="Genomic_DNA"/>
</dbReference>
<dbReference type="PROSITE" id="PS50928">
    <property type="entry name" value="ABC_TM1"/>
    <property type="match status" value="1"/>
</dbReference>
<evidence type="ECO:0000313" key="9">
    <source>
        <dbReference type="EMBL" id="KFI46894.1"/>
    </source>
</evidence>
<evidence type="ECO:0000256" key="5">
    <source>
        <dbReference type="ARBA" id="ARBA00022989"/>
    </source>
</evidence>
<evidence type="ECO:0000259" key="8">
    <source>
        <dbReference type="PROSITE" id="PS50928"/>
    </source>
</evidence>
<evidence type="ECO:0000256" key="4">
    <source>
        <dbReference type="ARBA" id="ARBA00022692"/>
    </source>
</evidence>
<dbReference type="RefSeq" id="WP_033520427.1">
    <property type="nucleotide sequence ID" value="NZ_JDUS01000001.1"/>
</dbReference>
<dbReference type="STRING" id="1437606.BBOH_0368"/>
<name>A0A086ZK44_9BIFI</name>
<dbReference type="Proteomes" id="UP000029096">
    <property type="component" value="Unassembled WGS sequence"/>
</dbReference>
<evidence type="ECO:0000256" key="6">
    <source>
        <dbReference type="ARBA" id="ARBA00023136"/>
    </source>
</evidence>